<proteinExistence type="inferred from homology"/>
<dbReference type="GO" id="GO:0046982">
    <property type="term" value="F:protein heterodimerization activity"/>
    <property type="evidence" value="ECO:0007669"/>
    <property type="project" value="InterPro"/>
</dbReference>
<evidence type="ECO:0000256" key="1">
    <source>
        <dbReference type="ARBA" id="ARBA00004123"/>
    </source>
</evidence>
<feature type="domain" description="Transcription initiation factor TFIID component TAF4 C-terminal" evidence="10">
    <location>
        <begin position="901"/>
        <end position="1096"/>
    </location>
</feature>
<dbReference type="Proteomes" id="UP001140074">
    <property type="component" value="Unassembled WGS sequence"/>
</dbReference>
<dbReference type="CDD" id="cd08045">
    <property type="entry name" value="HFD_TAF4"/>
    <property type="match status" value="1"/>
</dbReference>
<evidence type="ECO:0000313" key="12">
    <source>
        <dbReference type="Proteomes" id="UP001140074"/>
    </source>
</evidence>
<feature type="compositionally biased region" description="Basic and acidic residues" evidence="9">
    <location>
        <begin position="850"/>
        <end position="886"/>
    </location>
</feature>
<gene>
    <name evidence="11" type="ORF">GGH94_001778</name>
</gene>
<dbReference type="GO" id="GO:0003677">
    <property type="term" value="F:DNA binding"/>
    <property type="evidence" value="ECO:0007669"/>
    <property type="project" value="TreeGrafter"/>
</dbReference>
<feature type="compositionally biased region" description="Low complexity" evidence="9">
    <location>
        <begin position="823"/>
        <end position="837"/>
    </location>
</feature>
<dbReference type="InterPro" id="IPR045144">
    <property type="entry name" value="TAF4"/>
</dbReference>
<sequence length="1331" mass="140467">MSNDKPPVSNADAPSLPASTDSTLMTFLNSISGASMGNSSAALPSHDILDLSSILPVSGSHLQSTSNGGAPNMITPLPLDADLDLIMRSLDDSVDVSKVSSEDIDKLLGSINVDFSANRGQPGVSASASNVDPLASLSLDLGLNLSAPTSLPPNTLSIATSEPMFTLNPLTGISNSGLSAADFSQTGFHVASMPASPGLSGISDHALQRTGSLSSSFGNTREDFSDSGNSQQSRSLQAQSQFQSLSARPSLGPPNMQAARRPPPNNPQQQQQQRGMPNRLQMPVQHGGKPAPPRPSSNTAATGAQRPPRPANPAQAARPVIRTRPPYNGSPASHSQQGSPSPAGSPHPESSPLQNRQTRPAPPQSGLHSQDMHMQNQPRRPPAPGTIPGTNARPQQRPQARPGPGAGATDPSKWLASTMGALPTDQQERLAGLFRGLQTKTIDFQSFVRDAEAIMGPKFQDLLVIMRNQGGRPPMPQQRPPEFGRPHAAGPMLNSSQPTMMRPGHPMSTPATRPGMQHQQHSSPSMAMSSQTPEGSRNLAMMHQLMSQNHQTAGGDSLGNMAGINDILPLALSSALYQNGSTASAGGQGATLGSMHAPIPGHPLGNPFDAVIARWRQIILNPNIPGEQLVKLSMQLSAYGDLLVNPNGDLANIPDEAKSQQFAQISKLQALIAQRQFARGPASSVGPPASQPESRPESPMLDGRPQDPKKKSTPAKPIKDASTPAKAKKRAADSRRSGSPAARTPMKKQRTGDDGGSDLDVEMQPARPAYATGSSRPLGSMSAFTAGTGSSTPLNGSRDMPGAYLNSGDPLGAPVARKGLSRTSTAGTTGDASGSDGETSRPYGGPVGHARSDSKGKGPEIASRERERIAPKELPRKFKDRREMERAGSSAGPSAGNISSIHDVIGYTGVDLREESEIILGNMVHQGAYQRTFASREAEGPLLSSRVVDGVEISHDRSLATHFVNARVMEAIVAKICKREHIKAVSADAVPYLTLALQDRLRSFMELVSAAAHHRSRTQTLPPPPLNSDTRLPLYKITPHLDVKKQLVVLERVDQIREQARQQQLAEREQRNILDRQQQQQDSEGDNPHESMAQPAESAREGSVDVTVAGGGGDEYFGGSSDMPKSGSTAKRGRKKDDSFVETAAYTSKNMPDELRNKISNQTALRAAGGIRKSWMTPSGTSDWLSATSTTRASSRPATGDVLSASLDADGISGKRAPSVGGLTPSNGFGGTGSIAHGHKRNRSSLGTASDFEGAVSASPGPDGSTPTSFGSLRPPPPLASHRSTSLTTPLLVTVRDCLFSLERERLSNVRVGRGGGDRVLIRAYTKYVHD</sequence>
<feature type="compositionally biased region" description="Polar residues" evidence="9">
    <location>
        <begin position="772"/>
        <end position="795"/>
    </location>
</feature>
<feature type="compositionally biased region" description="Polar residues" evidence="9">
    <location>
        <begin position="366"/>
        <end position="378"/>
    </location>
</feature>
<dbReference type="Pfam" id="PF05236">
    <property type="entry name" value="TAF4"/>
    <property type="match status" value="1"/>
</dbReference>
<feature type="compositionally biased region" description="Low complexity" evidence="9">
    <location>
        <begin position="1186"/>
        <end position="1199"/>
    </location>
</feature>
<feature type="region of interest" description="Disordered" evidence="9">
    <location>
        <begin position="1013"/>
        <end position="1032"/>
    </location>
</feature>
<comment type="function">
    <text evidence="7">Functions as a component of the DNA-binding general transcription factor complex TFIID. Binding of TFIID to a promoter (with or without TATA element) is the initial step in pre-initiation complex (PIC) formation. TFIID plays a key role in the regulation of gene expression by RNA polymerase II through different activities such as transcription activator interaction, core promoter recognition and selectivity, TFIIA and TFIIB interaction, chromatin modification (histone acetylation by TAF1), facilitation of DNA opening and initiation of transcription.</text>
</comment>
<dbReference type="EMBL" id="JANBUY010000045">
    <property type="protein sequence ID" value="KAJ2866073.1"/>
    <property type="molecule type" value="Genomic_DNA"/>
</dbReference>
<evidence type="ECO:0000256" key="4">
    <source>
        <dbReference type="ARBA" id="ARBA00023015"/>
    </source>
</evidence>
<feature type="compositionally biased region" description="Basic and acidic residues" evidence="9">
    <location>
        <begin position="1064"/>
        <end position="1074"/>
    </location>
</feature>
<evidence type="ECO:0000256" key="3">
    <source>
        <dbReference type="ARBA" id="ARBA00017306"/>
    </source>
</evidence>
<feature type="region of interest" description="Disordered" evidence="9">
    <location>
        <begin position="1173"/>
        <end position="1285"/>
    </location>
</feature>
<dbReference type="PANTHER" id="PTHR15138:SF14">
    <property type="entry name" value="TRANSCRIPTION INITIATION FACTOR TFIID SUBUNIT 4"/>
    <property type="match status" value="1"/>
</dbReference>
<dbReference type="Gene3D" id="1.10.20.10">
    <property type="entry name" value="Histone, subunit A"/>
    <property type="match status" value="1"/>
</dbReference>
<feature type="compositionally biased region" description="Polar residues" evidence="9">
    <location>
        <begin position="517"/>
        <end position="535"/>
    </location>
</feature>
<evidence type="ECO:0000256" key="5">
    <source>
        <dbReference type="ARBA" id="ARBA00023163"/>
    </source>
</evidence>
<dbReference type="GO" id="GO:0016251">
    <property type="term" value="F:RNA polymerase II general transcription initiation factor activity"/>
    <property type="evidence" value="ECO:0007669"/>
    <property type="project" value="TreeGrafter"/>
</dbReference>
<dbReference type="InterPro" id="IPR007900">
    <property type="entry name" value="TAF4_C"/>
</dbReference>
<comment type="caution">
    <text evidence="11">The sequence shown here is derived from an EMBL/GenBank/DDBJ whole genome shotgun (WGS) entry which is preliminary data.</text>
</comment>
<feature type="compositionally biased region" description="Low complexity" evidence="9">
    <location>
        <begin position="392"/>
        <end position="403"/>
    </location>
</feature>
<evidence type="ECO:0000256" key="2">
    <source>
        <dbReference type="ARBA" id="ARBA00006178"/>
    </source>
</evidence>
<evidence type="ECO:0000256" key="6">
    <source>
        <dbReference type="ARBA" id="ARBA00023242"/>
    </source>
</evidence>
<keyword evidence="12" id="KW-1185">Reference proteome</keyword>
<keyword evidence="4" id="KW-0805">Transcription regulation</keyword>
<evidence type="ECO:0000259" key="10">
    <source>
        <dbReference type="Pfam" id="PF05236"/>
    </source>
</evidence>
<reference evidence="11" key="1">
    <citation type="submission" date="2022-07" db="EMBL/GenBank/DDBJ databases">
        <title>Phylogenomic reconstructions and comparative analyses of Kickxellomycotina fungi.</title>
        <authorList>
            <person name="Reynolds N.K."/>
            <person name="Stajich J.E."/>
            <person name="Barry K."/>
            <person name="Grigoriev I.V."/>
            <person name="Crous P."/>
            <person name="Smith M.E."/>
        </authorList>
    </citation>
    <scope>NUCLEOTIDE SEQUENCE</scope>
    <source>
        <strain evidence="11">RSA 476</strain>
    </source>
</reference>
<dbReference type="GO" id="GO:0006367">
    <property type="term" value="P:transcription initiation at RNA polymerase II promoter"/>
    <property type="evidence" value="ECO:0007669"/>
    <property type="project" value="TreeGrafter"/>
</dbReference>
<keyword evidence="5" id="KW-0804">Transcription</keyword>
<feature type="compositionally biased region" description="Low complexity" evidence="9">
    <location>
        <begin position="330"/>
        <end position="352"/>
    </location>
</feature>
<feature type="compositionally biased region" description="Polar residues" evidence="9">
    <location>
        <begin position="210"/>
        <end position="219"/>
    </location>
</feature>
<dbReference type="PANTHER" id="PTHR15138">
    <property type="entry name" value="TRANSCRIPTION INITIATION FACTOR TFIID SUBUNIT 4"/>
    <property type="match status" value="1"/>
</dbReference>
<feature type="region of interest" description="Disordered" evidence="9">
    <location>
        <begin position="1064"/>
        <end position="1139"/>
    </location>
</feature>
<feature type="compositionally biased region" description="Polar residues" evidence="9">
    <location>
        <begin position="1176"/>
        <end position="1185"/>
    </location>
</feature>
<evidence type="ECO:0000313" key="11">
    <source>
        <dbReference type="EMBL" id="KAJ2866073.1"/>
    </source>
</evidence>
<dbReference type="InterPro" id="IPR009072">
    <property type="entry name" value="Histone-fold"/>
</dbReference>
<protein>
    <recommendedName>
        <fullName evidence="3">Transcription initiation factor TFIID subunit 4</fullName>
    </recommendedName>
    <alternativeName>
        <fullName evidence="8">TBP-associated factor 4</fullName>
    </alternativeName>
</protein>
<feature type="compositionally biased region" description="Low complexity" evidence="9">
    <location>
        <begin position="230"/>
        <end position="260"/>
    </location>
</feature>
<evidence type="ECO:0000256" key="9">
    <source>
        <dbReference type="SAM" id="MobiDB-lite"/>
    </source>
</evidence>
<organism evidence="11 12">
    <name type="scientific">Coemansia aciculifera</name>
    <dbReference type="NCBI Taxonomy" id="417176"/>
    <lineage>
        <taxon>Eukaryota</taxon>
        <taxon>Fungi</taxon>
        <taxon>Fungi incertae sedis</taxon>
        <taxon>Zoopagomycota</taxon>
        <taxon>Kickxellomycotina</taxon>
        <taxon>Kickxellomycetes</taxon>
        <taxon>Kickxellales</taxon>
        <taxon>Kickxellaceae</taxon>
        <taxon>Coemansia</taxon>
    </lineage>
</organism>
<comment type="subcellular location">
    <subcellularLocation>
        <location evidence="1">Nucleus</location>
    </subcellularLocation>
</comment>
<feature type="region of interest" description="Disordered" evidence="9">
    <location>
        <begin position="496"/>
        <end position="535"/>
    </location>
</feature>
<feature type="compositionally biased region" description="Low complexity" evidence="9">
    <location>
        <begin position="267"/>
        <end position="279"/>
    </location>
</feature>
<keyword evidence="6" id="KW-0539">Nucleus</keyword>
<evidence type="ECO:0000256" key="8">
    <source>
        <dbReference type="ARBA" id="ARBA00031747"/>
    </source>
</evidence>
<feature type="region of interest" description="Disordered" evidence="9">
    <location>
        <begin position="678"/>
        <end position="895"/>
    </location>
</feature>
<evidence type="ECO:0000256" key="7">
    <source>
        <dbReference type="ARBA" id="ARBA00025346"/>
    </source>
</evidence>
<comment type="similarity">
    <text evidence="2">Belongs to the TAF4 family.</text>
</comment>
<name>A0A9W8ITK0_9FUNG</name>
<feature type="region of interest" description="Disordered" evidence="9">
    <location>
        <begin position="210"/>
        <end position="415"/>
    </location>
</feature>
<accession>A0A9W8ITK0</accession>
<dbReference type="GO" id="GO:0005669">
    <property type="term" value="C:transcription factor TFIID complex"/>
    <property type="evidence" value="ECO:0007669"/>
    <property type="project" value="InterPro"/>
</dbReference>